<feature type="compositionally biased region" description="Polar residues" evidence="1">
    <location>
        <begin position="187"/>
        <end position="196"/>
    </location>
</feature>
<protein>
    <submittedName>
        <fullName evidence="2">Uncharacterized protein</fullName>
    </submittedName>
</protein>
<comment type="caution">
    <text evidence="2">The sequence shown here is derived from an EMBL/GenBank/DDBJ whole genome shotgun (WGS) entry which is preliminary data.</text>
</comment>
<keyword evidence="3" id="KW-1185">Reference proteome</keyword>
<accession>A0A9N7YXD6</accession>
<evidence type="ECO:0000256" key="1">
    <source>
        <dbReference type="SAM" id="MobiDB-lite"/>
    </source>
</evidence>
<sequence>MRASLTRVGPSTAARTRGSSFSSLFRVSNCAEFVRKSRTGKLLLMSVRRGNHAPLQEVSQVYAHLFVHVGGCTAEEWRTFRSSCFCPASLMDRSAAGLTWAGPDDESTWSHVSGDADSAFRSPGGRRLLLDQPLLPAVDTVETSVATSSVLRARMSDSPCIAQTTEPSPTRCAERDRGHGCVINYNQLPRASSASPASIGRRRRERNRLKGLRRQRRRERWLHRRQEKAESLSRSQVDSEERSRDGTRRASCLTSLQAEQTAPALRPRLL</sequence>
<evidence type="ECO:0000313" key="2">
    <source>
        <dbReference type="EMBL" id="CAB1442015.1"/>
    </source>
</evidence>
<dbReference type="Proteomes" id="UP001153269">
    <property type="component" value="Unassembled WGS sequence"/>
</dbReference>
<gene>
    <name evidence="2" type="ORF">PLEPLA_LOCUS29724</name>
</gene>
<evidence type="ECO:0000313" key="3">
    <source>
        <dbReference type="Proteomes" id="UP001153269"/>
    </source>
</evidence>
<feature type="compositionally biased region" description="Basic residues" evidence="1">
    <location>
        <begin position="200"/>
        <end position="226"/>
    </location>
</feature>
<dbReference type="EMBL" id="CADEAL010002766">
    <property type="protein sequence ID" value="CAB1442015.1"/>
    <property type="molecule type" value="Genomic_DNA"/>
</dbReference>
<organism evidence="2 3">
    <name type="scientific">Pleuronectes platessa</name>
    <name type="common">European plaice</name>
    <dbReference type="NCBI Taxonomy" id="8262"/>
    <lineage>
        <taxon>Eukaryota</taxon>
        <taxon>Metazoa</taxon>
        <taxon>Chordata</taxon>
        <taxon>Craniata</taxon>
        <taxon>Vertebrata</taxon>
        <taxon>Euteleostomi</taxon>
        <taxon>Actinopterygii</taxon>
        <taxon>Neopterygii</taxon>
        <taxon>Teleostei</taxon>
        <taxon>Neoteleostei</taxon>
        <taxon>Acanthomorphata</taxon>
        <taxon>Carangaria</taxon>
        <taxon>Pleuronectiformes</taxon>
        <taxon>Pleuronectoidei</taxon>
        <taxon>Pleuronectidae</taxon>
        <taxon>Pleuronectes</taxon>
    </lineage>
</organism>
<name>A0A9N7YXD6_PLEPL</name>
<feature type="compositionally biased region" description="Basic and acidic residues" evidence="1">
    <location>
        <begin position="227"/>
        <end position="248"/>
    </location>
</feature>
<dbReference type="AlphaFoldDB" id="A0A9N7YXD6"/>
<feature type="region of interest" description="Disordered" evidence="1">
    <location>
        <begin position="187"/>
        <end position="270"/>
    </location>
</feature>
<proteinExistence type="predicted"/>
<reference evidence="2" key="1">
    <citation type="submission" date="2020-03" db="EMBL/GenBank/DDBJ databases">
        <authorList>
            <person name="Weist P."/>
        </authorList>
    </citation>
    <scope>NUCLEOTIDE SEQUENCE</scope>
</reference>